<reference evidence="1 2" key="1">
    <citation type="submission" date="2015-12" db="EMBL/GenBank/DDBJ databases">
        <title>In silico genomic study of Pseudomonas phage SM1.</title>
        <authorList>
            <person name="Zawawi N.A.M."/>
            <person name="Mat-Arip Y."/>
            <person name="Wan-Jauhari W.K."/>
            <person name="Fauzi A.A."/>
            <person name="Yee F.J."/>
        </authorList>
    </citation>
    <scope>NUCLEOTIDE SEQUENCE [LARGE SCALE GENOMIC DNA]</scope>
</reference>
<sequence length="102" mass="11511">MPKAVRPAKETEAEKLKRETLDQFLAAVEETGIAVVVIPEYARRHHAAIFNRDYSALLSVDARVFQWLDELVERGMVHRGPYGHDIAYYSPLGTRSFGPNAV</sequence>
<keyword evidence="2" id="KW-1185">Reference proteome</keyword>
<evidence type="ECO:0000313" key="2">
    <source>
        <dbReference type="Proteomes" id="UP000224832"/>
    </source>
</evidence>
<proteinExistence type="predicted"/>
<protein>
    <submittedName>
        <fullName evidence="1">Uncharacterized protein</fullName>
    </submittedName>
</protein>
<name>A0A0U2KZ63_9CAUD</name>
<dbReference type="EMBL" id="KU245542">
    <property type="protein sequence ID" value="ALT58101.1"/>
    <property type="molecule type" value="Genomic_DNA"/>
</dbReference>
<gene>
    <name evidence="1" type="ORF">SM1_0109</name>
</gene>
<accession>A0A0U2KZ63</accession>
<evidence type="ECO:0000313" key="1">
    <source>
        <dbReference type="EMBL" id="ALT58101.1"/>
    </source>
</evidence>
<organism evidence="1 2">
    <name type="scientific">Pseudomonas phage SM1</name>
    <dbReference type="NCBI Taxonomy" id="1772332"/>
    <lineage>
        <taxon>Viruses</taxon>
        <taxon>Duplodnaviria</taxon>
        <taxon>Heunggongvirae</taxon>
        <taxon>Uroviricota</taxon>
        <taxon>Caudoviricetes</taxon>
        <taxon>Samunavirus</taxon>
        <taxon>Samunavirus SM1</taxon>
    </lineage>
</organism>
<dbReference type="Proteomes" id="UP000224832">
    <property type="component" value="Segment"/>
</dbReference>